<dbReference type="EMBL" id="VSSQ01002306">
    <property type="protein sequence ID" value="MPM14599.1"/>
    <property type="molecule type" value="Genomic_DNA"/>
</dbReference>
<proteinExistence type="predicted"/>
<dbReference type="Gene3D" id="3.40.190.10">
    <property type="entry name" value="Periplasmic binding protein-like II"/>
    <property type="match status" value="2"/>
</dbReference>
<dbReference type="SUPFAM" id="SSF53850">
    <property type="entry name" value="Periplasmic binding protein-like II"/>
    <property type="match status" value="1"/>
</dbReference>
<keyword evidence="1" id="KW-0479">Metal-binding</keyword>
<name>A0A644XET1_9ZZZZ</name>
<dbReference type="GO" id="GO:0030973">
    <property type="term" value="F:molybdate ion binding"/>
    <property type="evidence" value="ECO:0007669"/>
    <property type="project" value="TreeGrafter"/>
</dbReference>
<dbReference type="InterPro" id="IPR005950">
    <property type="entry name" value="ModA"/>
</dbReference>
<dbReference type="NCBIfam" id="TIGR01256">
    <property type="entry name" value="modA"/>
    <property type="match status" value="1"/>
</dbReference>
<comment type="caution">
    <text evidence="3">The sequence shown here is derived from an EMBL/GenBank/DDBJ whole genome shotgun (WGS) entry which is preliminary data.</text>
</comment>
<dbReference type="GO" id="GO:0046872">
    <property type="term" value="F:metal ion binding"/>
    <property type="evidence" value="ECO:0007669"/>
    <property type="project" value="UniProtKB-KW"/>
</dbReference>
<gene>
    <name evidence="3" type="primary">modA_12</name>
    <name evidence="3" type="ORF">SDC9_60963</name>
</gene>
<dbReference type="PANTHER" id="PTHR30632:SF14">
    <property type="entry name" value="TUNGSTATE_MOLYBDATE_CHROMATE-BINDING PROTEIN MODA"/>
    <property type="match status" value="1"/>
</dbReference>
<dbReference type="AlphaFoldDB" id="A0A644XET1"/>
<dbReference type="Pfam" id="PF13531">
    <property type="entry name" value="SBP_bac_11"/>
    <property type="match status" value="1"/>
</dbReference>
<dbReference type="PIRSF" id="PIRSF004846">
    <property type="entry name" value="ModA"/>
    <property type="match status" value="1"/>
</dbReference>
<dbReference type="InterPro" id="IPR050682">
    <property type="entry name" value="ModA/WtpA"/>
</dbReference>
<evidence type="ECO:0000313" key="3">
    <source>
        <dbReference type="EMBL" id="MPM14599.1"/>
    </source>
</evidence>
<evidence type="ECO:0000256" key="2">
    <source>
        <dbReference type="ARBA" id="ARBA00022729"/>
    </source>
</evidence>
<reference evidence="3" key="1">
    <citation type="submission" date="2019-08" db="EMBL/GenBank/DDBJ databases">
        <authorList>
            <person name="Kucharzyk K."/>
            <person name="Murdoch R.W."/>
            <person name="Higgins S."/>
            <person name="Loffler F."/>
        </authorList>
    </citation>
    <scope>NUCLEOTIDE SEQUENCE</scope>
</reference>
<accession>A0A644XET1</accession>
<dbReference type="GO" id="GO:0015689">
    <property type="term" value="P:molybdate ion transport"/>
    <property type="evidence" value="ECO:0007669"/>
    <property type="project" value="InterPro"/>
</dbReference>
<keyword evidence="2" id="KW-0732">Signal</keyword>
<organism evidence="3">
    <name type="scientific">bioreactor metagenome</name>
    <dbReference type="NCBI Taxonomy" id="1076179"/>
    <lineage>
        <taxon>unclassified sequences</taxon>
        <taxon>metagenomes</taxon>
        <taxon>ecological metagenomes</taxon>
    </lineage>
</organism>
<protein>
    <submittedName>
        <fullName evidence="3">Molybdate-binding protein ModA</fullName>
    </submittedName>
</protein>
<dbReference type="PANTHER" id="PTHR30632">
    <property type="entry name" value="MOLYBDATE-BINDING PERIPLASMIC PROTEIN"/>
    <property type="match status" value="1"/>
</dbReference>
<sequence length="259" mass="27978">MKATWLQKETISVKTLLRHLAVFLFFSLLFPAPSLPARAEIVAAAASLQPAMEKAIPRFNSEHGTDLQGVYGASGNLARQIESGAPFGLFLSADEKWARYALEKGLLDGDPLPFVKMPLVLWRMGSDAPSLDLLGSDGLKVAIANPETAPFGRMAKEYLKGKGFFEKIEKSGRLILGGDVLKTALAAQSGGADLTVIPLSVALRLEGGKWTELDTPPQVLFGGLVKGKKTAHLEAFWDFLRSPGAEPVMKEFGFIPVDR</sequence>
<evidence type="ECO:0000256" key="1">
    <source>
        <dbReference type="ARBA" id="ARBA00022723"/>
    </source>
</evidence>